<evidence type="ECO:0000259" key="1">
    <source>
        <dbReference type="Pfam" id="PF25475"/>
    </source>
</evidence>
<evidence type="ECO:0000313" key="3">
    <source>
        <dbReference type="Proteomes" id="UP000326939"/>
    </source>
</evidence>
<organism evidence="2 3">
    <name type="scientific">Salix brachista</name>
    <dbReference type="NCBI Taxonomy" id="2182728"/>
    <lineage>
        <taxon>Eukaryota</taxon>
        <taxon>Viridiplantae</taxon>
        <taxon>Streptophyta</taxon>
        <taxon>Embryophyta</taxon>
        <taxon>Tracheophyta</taxon>
        <taxon>Spermatophyta</taxon>
        <taxon>Magnoliopsida</taxon>
        <taxon>eudicotyledons</taxon>
        <taxon>Gunneridae</taxon>
        <taxon>Pentapetalae</taxon>
        <taxon>rosids</taxon>
        <taxon>fabids</taxon>
        <taxon>Malpighiales</taxon>
        <taxon>Salicaceae</taxon>
        <taxon>Saliceae</taxon>
        <taxon>Salix</taxon>
    </lineage>
</organism>
<dbReference type="PANTHER" id="PTHR35481">
    <property type="entry name" value="DNA-DIRECTED RNA POLYMERASE SUBUNIT ALPHA"/>
    <property type="match status" value="1"/>
</dbReference>
<dbReference type="Proteomes" id="UP000326939">
    <property type="component" value="Chromosome 19"/>
</dbReference>
<proteinExistence type="predicted"/>
<accession>A0A5N5J2T9</accession>
<dbReference type="Pfam" id="PF25475">
    <property type="entry name" value="DUF7903"/>
    <property type="match status" value="1"/>
</dbReference>
<dbReference type="InterPro" id="IPR057225">
    <property type="entry name" value="DUF7903"/>
</dbReference>
<dbReference type="PANTHER" id="PTHR35481:SF1">
    <property type="entry name" value="DNA-DIRECTED RNA POLYMERASE SUBUNIT ALPHA"/>
    <property type="match status" value="1"/>
</dbReference>
<evidence type="ECO:0000313" key="2">
    <source>
        <dbReference type="EMBL" id="KAB5512104.1"/>
    </source>
</evidence>
<comment type="caution">
    <text evidence="2">The sequence shown here is derived from an EMBL/GenBank/DDBJ whole genome shotgun (WGS) entry which is preliminary data.</text>
</comment>
<name>A0A5N5J2T9_9ROSI</name>
<feature type="domain" description="DUF7903" evidence="1">
    <location>
        <begin position="101"/>
        <end position="450"/>
    </location>
</feature>
<protein>
    <recommendedName>
        <fullName evidence="1">DUF7903 domain-containing protein</fullName>
    </recommendedName>
</protein>
<keyword evidence="3" id="KW-1185">Reference proteome</keyword>
<reference evidence="3" key="1">
    <citation type="journal article" date="2019" name="Gigascience">
        <title>De novo genome assembly of the endangered Acer yangbiense, a plant species with extremely small populations endemic to Yunnan Province, China.</title>
        <authorList>
            <person name="Yang J."/>
            <person name="Wariss H.M."/>
            <person name="Tao L."/>
            <person name="Zhang R."/>
            <person name="Yun Q."/>
            <person name="Hollingsworth P."/>
            <person name="Dao Z."/>
            <person name="Luo G."/>
            <person name="Guo H."/>
            <person name="Ma Y."/>
            <person name="Sun W."/>
        </authorList>
    </citation>
    <scope>NUCLEOTIDE SEQUENCE [LARGE SCALE GENOMIC DNA]</scope>
    <source>
        <strain evidence="3">cv. br00</strain>
    </source>
</reference>
<sequence>MLAPIDVFKIQYQQSRHKQQQFLTLSFSESLSLKCFFCFLVSIICSLRAVRLHTFPVNLMAYIPPHMRRSKDVRRASPIPETLQPQFQRNINLRASTSHKKKSAKIVYADHAISKWFAVGLDDDDQFPTYIHLEPISLEYVERKSEEKPLVLVNSIVTEEDCKLERNCSKSPWEIIAENVHQELLSSFEILRKEMDYQGSEKVKPILVARLGKFLFHGKPSMRLQSVNKIQVEEAILRQLNRSLYANIPSSYMENIIDGVVPAIGVDFLEKKDVYTVKLSDNTRPEATVLCKCNVLENKKLRLYKVELNQVRHMVIDVSCLDKNLDLRLMLCSRKILTALTDDEMNSLRDLINSAVVDSDMKGGLKWPLGKASSGGRYRVVGVWHTITKAYRSSSFRLKARDADRYDFRTGTAETTREIYLKLKGIEPGAESDSISKMLEDSLRLIWDKFLSCERFLT</sequence>
<gene>
    <name evidence="2" type="ORF">DKX38_029132</name>
</gene>
<dbReference type="AlphaFoldDB" id="A0A5N5J2T9"/>
<dbReference type="EMBL" id="VDCV01000019">
    <property type="protein sequence ID" value="KAB5512104.1"/>
    <property type="molecule type" value="Genomic_DNA"/>
</dbReference>